<feature type="transmembrane region" description="Helical" evidence="6">
    <location>
        <begin position="173"/>
        <end position="193"/>
    </location>
</feature>
<evidence type="ECO:0000256" key="2">
    <source>
        <dbReference type="ARBA" id="ARBA00022475"/>
    </source>
</evidence>
<dbReference type="InterPro" id="IPR050833">
    <property type="entry name" value="Poly_Biosynth_Transport"/>
</dbReference>
<evidence type="ECO:0000313" key="8">
    <source>
        <dbReference type="Proteomes" id="UP001629536"/>
    </source>
</evidence>
<comment type="caution">
    <text evidence="7">The sequence shown here is derived from an EMBL/GenBank/DDBJ whole genome shotgun (WGS) entry which is preliminary data.</text>
</comment>
<accession>A0ABW9F410</accession>
<evidence type="ECO:0000256" key="6">
    <source>
        <dbReference type="SAM" id="Phobius"/>
    </source>
</evidence>
<feature type="transmembrane region" description="Helical" evidence="6">
    <location>
        <begin position="293"/>
        <end position="313"/>
    </location>
</feature>
<feature type="transmembrane region" description="Helical" evidence="6">
    <location>
        <begin position="441"/>
        <end position="464"/>
    </location>
</feature>
<keyword evidence="2" id="KW-1003">Cell membrane</keyword>
<feature type="transmembrane region" description="Helical" evidence="6">
    <location>
        <begin position="213"/>
        <end position="229"/>
    </location>
</feature>
<keyword evidence="8" id="KW-1185">Reference proteome</keyword>
<feature type="transmembrane region" description="Helical" evidence="6">
    <location>
        <begin position="325"/>
        <end position="344"/>
    </location>
</feature>
<feature type="transmembrane region" description="Helical" evidence="6">
    <location>
        <begin position="381"/>
        <end position="398"/>
    </location>
</feature>
<keyword evidence="3 6" id="KW-0812">Transmembrane</keyword>
<feature type="transmembrane region" description="Helical" evidence="6">
    <location>
        <begin position="356"/>
        <end position="375"/>
    </location>
</feature>
<dbReference type="EMBL" id="JBFNFH010000001">
    <property type="protein sequence ID" value="MFM1524184.1"/>
    <property type="molecule type" value="Genomic_DNA"/>
</dbReference>
<protein>
    <submittedName>
        <fullName evidence="7">Oligosaccharide flippase family protein</fullName>
    </submittedName>
</protein>
<dbReference type="PANTHER" id="PTHR30250">
    <property type="entry name" value="PST FAMILY PREDICTED COLANIC ACID TRANSPORTER"/>
    <property type="match status" value="1"/>
</dbReference>
<dbReference type="Pfam" id="PF01943">
    <property type="entry name" value="Polysacc_synt"/>
    <property type="match status" value="1"/>
</dbReference>
<evidence type="ECO:0000256" key="1">
    <source>
        <dbReference type="ARBA" id="ARBA00004651"/>
    </source>
</evidence>
<proteinExistence type="predicted"/>
<name>A0ABW9F410_9FIRM</name>
<feature type="transmembrane region" description="Helical" evidence="6">
    <location>
        <begin position="249"/>
        <end position="272"/>
    </location>
</feature>
<keyword evidence="5 6" id="KW-0472">Membrane</keyword>
<feature type="transmembrane region" description="Helical" evidence="6">
    <location>
        <begin position="418"/>
        <end position="435"/>
    </location>
</feature>
<gene>
    <name evidence="7" type="ORF">ABGF40_00680</name>
</gene>
<dbReference type="RefSeq" id="WP_408126103.1">
    <property type="nucleotide sequence ID" value="NZ_JBFNFH010000001.1"/>
</dbReference>
<dbReference type="PANTHER" id="PTHR30250:SF11">
    <property type="entry name" value="O-ANTIGEN TRANSPORTER-RELATED"/>
    <property type="match status" value="1"/>
</dbReference>
<dbReference type="InterPro" id="IPR002797">
    <property type="entry name" value="Polysacc_synth"/>
</dbReference>
<evidence type="ECO:0000256" key="4">
    <source>
        <dbReference type="ARBA" id="ARBA00022989"/>
    </source>
</evidence>
<feature type="transmembrane region" description="Helical" evidence="6">
    <location>
        <begin position="117"/>
        <end position="136"/>
    </location>
</feature>
<comment type="subcellular location">
    <subcellularLocation>
        <location evidence="1">Cell membrane</location>
        <topology evidence="1">Multi-pass membrane protein</topology>
    </subcellularLocation>
</comment>
<evidence type="ECO:0000256" key="3">
    <source>
        <dbReference type="ARBA" id="ARBA00022692"/>
    </source>
</evidence>
<dbReference type="Proteomes" id="UP001629536">
    <property type="component" value="Unassembled WGS sequence"/>
</dbReference>
<feature type="transmembrane region" description="Helical" evidence="6">
    <location>
        <begin position="84"/>
        <end position="105"/>
    </location>
</feature>
<evidence type="ECO:0000313" key="7">
    <source>
        <dbReference type="EMBL" id="MFM1524184.1"/>
    </source>
</evidence>
<reference evidence="7 8" key="1">
    <citation type="journal article" date="2024" name="Front. Microbiol.">
        <title>Pangenomic and biochemical analyses of Helcococcus ovis reveal widespread tetracycline resistance and a novel bacterial species, Helcococcus bovis.</title>
        <authorList>
            <person name="Cunha F."/>
            <person name="Zhai Y."/>
            <person name="Casaro S."/>
            <person name="Jones K.L."/>
            <person name="Hernandez M."/>
            <person name="Bisinotto R.S."/>
            <person name="Kariyawasam S."/>
            <person name="Brown M.B."/>
            <person name="Phillips A."/>
            <person name="Jeong K.C."/>
            <person name="Galvao K.N."/>
        </authorList>
    </citation>
    <scope>NUCLEOTIDE SEQUENCE [LARGE SCALE GENOMIC DNA]</scope>
    <source>
        <strain evidence="7 8">KG197</strain>
    </source>
</reference>
<feature type="transmembrane region" description="Helical" evidence="6">
    <location>
        <begin position="12"/>
        <end position="33"/>
    </location>
</feature>
<evidence type="ECO:0000256" key="5">
    <source>
        <dbReference type="ARBA" id="ARBA00023136"/>
    </source>
</evidence>
<organism evidence="7 8">
    <name type="scientific">Helcococcus bovis</name>
    <dbReference type="NCBI Taxonomy" id="3153252"/>
    <lineage>
        <taxon>Bacteria</taxon>
        <taxon>Bacillati</taxon>
        <taxon>Bacillota</taxon>
        <taxon>Tissierellia</taxon>
        <taxon>Tissierellales</taxon>
        <taxon>Peptoniphilaceae</taxon>
        <taxon>Helcococcus</taxon>
    </lineage>
</organism>
<keyword evidence="4 6" id="KW-1133">Transmembrane helix</keyword>
<sequence length="468" mass="54052">MNNGKERNNYLIKNTAIFTLGNLGSRFINFLLVPIYTKVLTTHEFGNIDLILAICTVFIPLFTLNIGEAVMRFLLDKKRNTDKIFNNGILITLLSFILFLVIFPISKNSVIFSKISYSIYLYCVSVSIYSFMICYLRGIEKLLEYSLINILNTFFIAIFNILFLVFLKMGIEGYLNAFSLANILSSFICLFMVNFRENLNLNRIDLDLMKHMVNYSLFLIPTTLMWWIMNSSDRIMIGYMIGIKENGIYAISYKIPSILAALSAVFNQAWSYSAIKDKDSEDIEEYSNKMYENLFYTLIILTGGFLVILKTFLRYYVSSAYYSAWLYTPYLLIGFIFLTLATFLSTSYTVNKDSRGFLYSGMIGAIVNIILNYFLIKAIGVAGAALSTCISYIIVFLFRSIHTKKYIKIKAIDSKKMLNLFLIIAISFVLYLEKYSFILSMIIYLIIVYLNKSFIMTLINRILIKIRR</sequence>
<feature type="transmembrane region" description="Helical" evidence="6">
    <location>
        <begin position="45"/>
        <end position="64"/>
    </location>
</feature>
<feature type="transmembrane region" description="Helical" evidence="6">
    <location>
        <begin position="148"/>
        <end position="167"/>
    </location>
</feature>